<keyword evidence="7" id="KW-1185">Reference proteome</keyword>
<dbReference type="CDD" id="cd11446">
    <property type="entry name" value="bHLH_AtILR3_like"/>
    <property type="match status" value="1"/>
</dbReference>
<dbReference type="SUPFAM" id="SSF47459">
    <property type="entry name" value="HLH, helix-loop-helix DNA-binding domain"/>
    <property type="match status" value="1"/>
</dbReference>
<comment type="subcellular location">
    <subcellularLocation>
        <location evidence="1">Nucleus</location>
    </subcellularLocation>
</comment>
<evidence type="ECO:0000313" key="8">
    <source>
        <dbReference type="RefSeq" id="XP_010500676.1"/>
    </source>
</evidence>
<dbReference type="InterPro" id="IPR044818">
    <property type="entry name" value="ILR3-like"/>
</dbReference>
<keyword evidence="2" id="KW-0805">Transcription regulation</keyword>
<dbReference type="PROSITE" id="PS50888">
    <property type="entry name" value="BHLH"/>
    <property type="match status" value="1"/>
</dbReference>
<dbReference type="PANTHER" id="PTHR46133:SF13">
    <property type="entry name" value="TRANSCRIPTION FACTOR BHLH115"/>
    <property type="match status" value="1"/>
</dbReference>
<gene>
    <name evidence="8" type="primary">LOC104778018</name>
</gene>
<dbReference type="RefSeq" id="XP_010500676.1">
    <property type="nucleotide sequence ID" value="XM_010502374.2"/>
</dbReference>
<feature type="compositionally biased region" description="Pro residues" evidence="5">
    <location>
        <begin position="172"/>
        <end position="182"/>
    </location>
</feature>
<keyword evidence="3" id="KW-0804">Transcription</keyword>
<evidence type="ECO:0000256" key="3">
    <source>
        <dbReference type="ARBA" id="ARBA00023163"/>
    </source>
</evidence>
<evidence type="ECO:0000259" key="6">
    <source>
        <dbReference type="PROSITE" id="PS50888"/>
    </source>
</evidence>
<reference evidence="8" key="2">
    <citation type="submission" date="2025-08" db="UniProtKB">
        <authorList>
            <consortium name="RefSeq"/>
        </authorList>
    </citation>
    <scope>IDENTIFICATION</scope>
    <source>
        <tissue evidence="8">Leaf</tissue>
    </source>
</reference>
<proteinExistence type="predicted"/>
<reference evidence="7" key="1">
    <citation type="journal article" date="2014" name="Nat. Commun.">
        <title>The emerging biofuel crop Camelina sativa retains a highly undifferentiated hexaploid genome structure.</title>
        <authorList>
            <person name="Kagale S."/>
            <person name="Koh C."/>
            <person name="Nixon J."/>
            <person name="Bollina V."/>
            <person name="Clarke W.E."/>
            <person name="Tuteja R."/>
            <person name="Spillane C."/>
            <person name="Robinson S.J."/>
            <person name="Links M.G."/>
            <person name="Clarke C."/>
            <person name="Higgins E.E."/>
            <person name="Huebert T."/>
            <person name="Sharpe A.G."/>
            <person name="Parkin I.A."/>
        </authorList>
    </citation>
    <scope>NUCLEOTIDE SEQUENCE [LARGE SCALE GENOMIC DNA]</scope>
    <source>
        <strain evidence="7">cv. DH55</strain>
    </source>
</reference>
<evidence type="ECO:0000256" key="4">
    <source>
        <dbReference type="ARBA" id="ARBA00023242"/>
    </source>
</evidence>
<keyword evidence="4" id="KW-0539">Nucleus</keyword>
<dbReference type="Pfam" id="PF00010">
    <property type="entry name" value="HLH"/>
    <property type="match status" value="1"/>
</dbReference>
<dbReference type="PANTHER" id="PTHR46133">
    <property type="entry name" value="BHLH TRANSCRIPTION FACTOR"/>
    <property type="match status" value="1"/>
</dbReference>
<evidence type="ECO:0000256" key="2">
    <source>
        <dbReference type="ARBA" id="ARBA00023015"/>
    </source>
</evidence>
<evidence type="ECO:0000256" key="1">
    <source>
        <dbReference type="ARBA" id="ARBA00004123"/>
    </source>
</evidence>
<evidence type="ECO:0000313" key="7">
    <source>
        <dbReference type="Proteomes" id="UP000694864"/>
    </source>
</evidence>
<evidence type="ECO:0000256" key="5">
    <source>
        <dbReference type="SAM" id="MobiDB-lite"/>
    </source>
</evidence>
<dbReference type="InterPro" id="IPR011598">
    <property type="entry name" value="bHLH_dom"/>
</dbReference>
<sequence>MVSPENTNWLSDYPLVDGAFSDHNPSFPWQIDVSSSVSVEVDGFLCDSDVIKEPGSRKRIKTESCTAGSSSKACREKQRRDRLNDKFTELSSILEPGRTPKTDKVAIINDAIRMVNHARDEAQKLKDLNSSLQEKIKEVKDEKSELRDEKHKLKIEKERMEQQLKEIKTQPQPQPCFLPNPPSLSQAQAPGSKLVPFTTYPGFAMWQFMPPAAVDTSQDHVLRPPVA</sequence>
<feature type="domain" description="BHLH" evidence="6">
    <location>
        <begin position="67"/>
        <end position="118"/>
    </location>
</feature>
<feature type="region of interest" description="Disordered" evidence="5">
    <location>
        <begin position="167"/>
        <end position="190"/>
    </location>
</feature>
<protein>
    <submittedName>
        <fullName evidence="8">Transcription factor bHLH115</fullName>
    </submittedName>
</protein>
<dbReference type="SMART" id="SM00353">
    <property type="entry name" value="HLH"/>
    <property type="match status" value="1"/>
</dbReference>
<dbReference type="GeneID" id="104778018"/>
<name>A0ABM0YGU8_CAMSA</name>
<dbReference type="Gene3D" id="4.10.280.10">
    <property type="entry name" value="Helix-loop-helix DNA-binding domain"/>
    <property type="match status" value="1"/>
</dbReference>
<accession>A0ABM0YGU8</accession>
<dbReference type="InterPro" id="IPR036638">
    <property type="entry name" value="HLH_DNA-bd_sf"/>
</dbReference>
<dbReference type="Proteomes" id="UP000694864">
    <property type="component" value="Chromosome 3"/>
</dbReference>
<organism evidence="7 8">
    <name type="scientific">Camelina sativa</name>
    <name type="common">False flax</name>
    <name type="synonym">Myagrum sativum</name>
    <dbReference type="NCBI Taxonomy" id="90675"/>
    <lineage>
        <taxon>Eukaryota</taxon>
        <taxon>Viridiplantae</taxon>
        <taxon>Streptophyta</taxon>
        <taxon>Embryophyta</taxon>
        <taxon>Tracheophyta</taxon>
        <taxon>Spermatophyta</taxon>
        <taxon>Magnoliopsida</taxon>
        <taxon>eudicotyledons</taxon>
        <taxon>Gunneridae</taxon>
        <taxon>Pentapetalae</taxon>
        <taxon>rosids</taxon>
        <taxon>malvids</taxon>
        <taxon>Brassicales</taxon>
        <taxon>Brassicaceae</taxon>
        <taxon>Camelineae</taxon>
        <taxon>Camelina</taxon>
    </lineage>
</organism>